<keyword evidence="3" id="KW-0687">Ribonucleoprotein</keyword>
<reference evidence="5" key="2">
    <citation type="journal article" date="2019" name="Int. J. Syst. Evol. Microbiol.">
        <title>The Global Catalogue of Microorganisms (GCM) 10K type strain sequencing project: providing services to taxonomists for standard genome sequencing and annotation.</title>
        <authorList>
            <consortium name="The Broad Institute Genomics Platform"/>
            <consortium name="The Broad Institute Genome Sequencing Center for Infectious Disease"/>
            <person name="Wu L."/>
            <person name="Ma J."/>
        </authorList>
    </citation>
    <scope>NUCLEOTIDE SEQUENCE [LARGE SCALE GENOMIC DNA]</scope>
    <source>
        <strain evidence="5">NBRC 107710</strain>
    </source>
</reference>
<organism evidence="3 4">
    <name type="scientific">Methylobacterium brachythecii</name>
    <dbReference type="NCBI Taxonomy" id="1176177"/>
    <lineage>
        <taxon>Bacteria</taxon>
        <taxon>Pseudomonadati</taxon>
        <taxon>Pseudomonadota</taxon>
        <taxon>Alphaproteobacteria</taxon>
        <taxon>Hyphomicrobiales</taxon>
        <taxon>Methylobacteriaceae</taxon>
        <taxon>Methylobacterium</taxon>
    </lineage>
</organism>
<dbReference type="SUPFAM" id="SSF55729">
    <property type="entry name" value="Acyl-CoA N-acyltransferases (Nat)"/>
    <property type="match status" value="1"/>
</dbReference>
<dbReference type="Gene3D" id="3.40.630.30">
    <property type="match status" value="1"/>
</dbReference>
<name>A0A7W6AF86_9HYPH</name>
<keyword evidence="3" id="KW-0689">Ribosomal protein</keyword>
<evidence type="ECO:0000313" key="2">
    <source>
        <dbReference type="EMBL" id="GLS42059.1"/>
    </source>
</evidence>
<dbReference type="PANTHER" id="PTHR43138">
    <property type="entry name" value="ACETYLTRANSFERASE, GNAT FAMILY"/>
    <property type="match status" value="1"/>
</dbReference>
<dbReference type="PANTHER" id="PTHR43138:SF1">
    <property type="entry name" value="N-ACETYLTRANSFERASE ACA1"/>
    <property type="match status" value="1"/>
</dbReference>
<reference evidence="2" key="1">
    <citation type="journal article" date="2014" name="Int. J. Syst. Evol. Microbiol.">
        <title>Complete genome of a new Firmicutes species belonging to the dominant human colonic microbiota ('Ruminococcus bicirculans') reveals two chromosomes and a selective capacity to utilize plant glucans.</title>
        <authorList>
            <consortium name="NISC Comparative Sequencing Program"/>
            <person name="Wegmann U."/>
            <person name="Louis P."/>
            <person name="Goesmann A."/>
            <person name="Henrissat B."/>
            <person name="Duncan S.H."/>
            <person name="Flint H.J."/>
        </authorList>
    </citation>
    <scope>NUCLEOTIDE SEQUENCE</scope>
    <source>
        <strain evidence="2">NBRC 107710</strain>
    </source>
</reference>
<gene>
    <name evidence="2" type="ORF">GCM10007884_00440</name>
    <name evidence="3" type="ORF">GGR33_001708</name>
</gene>
<dbReference type="PROSITE" id="PS51186">
    <property type="entry name" value="GNAT"/>
    <property type="match status" value="1"/>
</dbReference>
<keyword evidence="5" id="KW-1185">Reference proteome</keyword>
<dbReference type="Pfam" id="PF00583">
    <property type="entry name" value="Acetyltransf_1"/>
    <property type="match status" value="1"/>
</dbReference>
<evidence type="ECO:0000313" key="3">
    <source>
        <dbReference type="EMBL" id="MBB3902213.1"/>
    </source>
</evidence>
<feature type="domain" description="N-acetyltransferase" evidence="1">
    <location>
        <begin position="12"/>
        <end position="171"/>
    </location>
</feature>
<dbReference type="EMBL" id="JACIDN010000003">
    <property type="protein sequence ID" value="MBB3902213.1"/>
    <property type="molecule type" value="Genomic_DNA"/>
</dbReference>
<evidence type="ECO:0000259" key="1">
    <source>
        <dbReference type="PROSITE" id="PS51186"/>
    </source>
</evidence>
<reference evidence="2" key="4">
    <citation type="submission" date="2023-01" db="EMBL/GenBank/DDBJ databases">
        <title>Draft genome sequence of Methylobacterium brachythecii strain NBRC 107710.</title>
        <authorList>
            <person name="Sun Q."/>
            <person name="Mori K."/>
        </authorList>
    </citation>
    <scope>NUCLEOTIDE SEQUENCE</scope>
    <source>
        <strain evidence="2">NBRC 107710</strain>
    </source>
</reference>
<sequence length="171" mass="18256">MGLSVVTTADTITIRPASVADRSAILAILEPIVRAGDTYALPSDWSGDAILDYWMAPAHRVLVAEIGGRVLGTCYLRPNQFGGGAHVANAGYATHADAAGRGIARAMALHSFDVAREAGFTAMQFNFVVASNERAVSLWRSFGFAEVGQLPGAFRHPRLGFVDALVMHRML</sequence>
<evidence type="ECO:0000313" key="5">
    <source>
        <dbReference type="Proteomes" id="UP001156881"/>
    </source>
</evidence>
<dbReference type="InterPro" id="IPR000182">
    <property type="entry name" value="GNAT_dom"/>
</dbReference>
<dbReference type="InterPro" id="IPR016181">
    <property type="entry name" value="Acyl_CoA_acyltransferase"/>
</dbReference>
<evidence type="ECO:0000313" key="4">
    <source>
        <dbReference type="Proteomes" id="UP000517759"/>
    </source>
</evidence>
<dbReference type="AlphaFoldDB" id="A0A7W6AF86"/>
<dbReference type="GO" id="GO:0005840">
    <property type="term" value="C:ribosome"/>
    <property type="evidence" value="ECO:0007669"/>
    <property type="project" value="UniProtKB-KW"/>
</dbReference>
<reference evidence="3 4" key="3">
    <citation type="submission" date="2020-08" db="EMBL/GenBank/DDBJ databases">
        <title>Genomic Encyclopedia of Type Strains, Phase IV (KMG-IV): sequencing the most valuable type-strain genomes for metagenomic binning, comparative biology and taxonomic classification.</title>
        <authorList>
            <person name="Goeker M."/>
        </authorList>
    </citation>
    <scope>NUCLEOTIDE SEQUENCE [LARGE SCALE GENOMIC DNA]</scope>
    <source>
        <strain evidence="3 4">DSM 24105</strain>
    </source>
</reference>
<accession>A0A7W6AF86</accession>
<dbReference type="Proteomes" id="UP000517759">
    <property type="component" value="Unassembled WGS sequence"/>
</dbReference>
<comment type="caution">
    <text evidence="3">The sequence shown here is derived from an EMBL/GenBank/DDBJ whole genome shotgun (WGS) entry which is preliminary data.</text>
</comment>
<dbReference type="CDD" id="cd04301">
    <property type="entry name" value="NAT_SF"/>
    <property type="match status" value="1"/>
</dbReference>
<proteinExistence type="predicted"/>
<dbReference type="EMBL" id="BSPG01000001">
    <property type="protein sequence ID" value="GLS42059.1"/>
    <property type="molecule type" value="Genomic_DNA"/>
</dbReference>
<protein>
    <submittedName>
        <fullName evidence="2">Acetyltransferase</fullName>
    </submittedName>
    <submittedName>
        <fullName evidence="3">Ribosomal protein S18 acetylase RimI-like enzyme</fullName>
    </submittedName>
</protein>
<dbReference type="InterPro" id="IPR052742">
    <property type="entry name" value="Mito_N-acetyltransferase"/>
</dbReference>
<dbReference type="GO" id="GO:0016747">
    <property type="term" value="F:acyltransferase activity, transferring groups other than amino-acyl groups"/>
    <property type="evidence" value="ECO:0007669"/>
    <property type="project" value="InterPro"/>
</dbReference>
<dbReference type="Proteomes" id="UP001156881">
    <property type="component" value="Unassembled WGS sequence"/>
</dbReference>